<evidence type="ECO:0000313" key="3">
    <source>
        <dbReference type="EMBL" id="KAH9001751.1"/>
    </source>
</evidence>
<comment type="caution">
    <text evidence="3">The sequence shown here is derived from an EMBL/GenBank/DDBJ whole genome shotgun (WGS) entry which is preliminary data.</text>
</comment>
<feature type="compositionally biased region" description="Basic residues" evidence="1">
    <location>
        <begin position="562"/>
        <end position="577"/>
    </location>
</feature>
<evidence type="ECO:0000256" key="2">
    <source>
        <dbReference type="SAM" id="Phobius"/>
    </source>
</evidence>
<keyword evidence="2" id="KW-0472">Membrane</keyword>
<proteinExistence type="predicted"/>
<feature type="region of interest" description="Disordered" evidence="1">
    <location>
        <begin position="614"/>
        <end position="641"/>
    </location>
</feature>
<name>A0AAD4QIF6_9AGAM</name>
<feature type="transmembrane region" description="Helical" evidence="2">
    <location>
        <begin position="180"/>
        <end position="203"/>
    </location>
</feature>
<dbReference type="Proteomes" id="UP001201163">
    <property type="component" value="Unassembled WGS sequence"/>
</dbReference>
<gene>
    <name evidence="3" type="ORF">EDB92DRAFT_1828606</name>
</gene>
<dbReference type="EMBL" id="JAKELL010000001">
    <property type="protein sequence ID" value="KAH9001751.1"/>
    <property type="molecule type" value="Genomic_DNA"/>
</dbReference>
<accession>A0AAD4QIF6</accession>
<feature type="region of interest" description="Disordered" evidence="1">
    <location>
        <begin position="506"/>
        <end position="600"/>
    </location>
</feature>
<keyword evidence="4" id="KW-1185">Reference proteome</keyword>
<keyword evidence="2" id="KW-0812">Transmembrane</keyword>
<protein>
    <submittedName>
        <fullName evidence="3">Uncharacterized protein</fullName>
    </submittedName>
</protein>
<evidence type="ECO:0000313" key="4">
    <source>
        <dbReference type="Proteomes" id="UP001201163"/>
    </source>
</evidence>
<feature type="compositionally biased region" description="Low complexity" evidence="1">
    <location>
        <begin position="68"/>
        <end position="97"/>
    </location>
</feature>
<feature type="region of interest" description="Disordered" evidence="1">
    <location>
        <begin position="1"/>
        <end position="97"/>
    </location>
</feature>
<feature type="compositionally biased region" description="Pro residues" evidence="1">
    <location>
        <begin position="532"/>
        <end position="552"/>
    </location>
</feature>
<evidence type="ECO:0000256" key="1">
    <source>
        <dbReference type="SAM" id="MobiDB-lite"/>
    </source>
</evidence>
<organism evidence="3 4">
    <name type="scientific">Lactarius akahatsu</name>
    <dbReference type="NCBI Taxonomy" id="416441"/>
    <lineage>
        <taxon>Eukaryota</taxon>
        <taxon>Fungi</taxon>
        <taxon>Dikarya</taxon>
        <taxon>Basidiomycota</taxon>
        <taxon>Agaricomycotina</taxon>
        <taxon>Agaricomycetes</taxon>
        <taxon>Russulales</taxon>
        <taxon>Russulaceae</taxon>
        <taxon>Lactarius</taxon>
    </lineage>
</organism>
<dbReference type="AlphaFoldDB" id="A0AAD4QIF6"/>
<feature type="compositionally biased region" description="Pro residues" evidence="1">
    <location>
        <begin position="376"/>
        <end position="390"/>
    </location>
</feature>
<reference evidence="3" key="1">
    <citation type="submission" date="2022-01" db="EMBL/GenBank/DDBJ databases">
        <title>Comparative genomics reveals a dynamic genome evolution in the ectomycorrhizal milk-cap (Lactarius) mushrooms.</title>
        <authorList>
            <consortium name="DOE Joint Genome Institute"/>
            <person name="Lebreton A."/>
            <person name="Tang N."/>
            <person name="Kuo A."/>
            <person name="LaButti K."/>
            <person name="Drula E."/>
            <person name="Barry K."/>
            <person name="Clum A."/>
            <person name="Lipzen A."/>
            <person name="Mousain D."/>
            <person name="Ng V."/>
            <person name="Wang R."/>
            <person name="Wang X."/>
            <person name="Dai Y."/>
            <person name="Henrissat B."/>
            <person name="Grigoriev I.V."/>
            <person name="Guerin-Laguette A."/>
            <person name="Yu F."/>
            <person name="Martin F.M."/>
        </authorList>
    </citation>
    <scope>NUCLEOTIDE SEQUENCE</scope>
    <source>
        <strain evidence="3">QP</strain>
    </source>
</reference>
<feature type="region of interest" description="Disordered" evidence="1">
    <location>
        <begin position="326"/>
        <end position="354"/>
    </location>
</feature>
<sequence>MLMFPRDDNEPHDVVPLGVESSSGSDTFVLGPGYEAVGNGQVPQAIPGQAHDRSPPISQSVPSTLPFSASATPQSAVVASSPSPSTTPPGMSAGSSALSASESSLSVLASISASVQPSVDISSTTSLSDRVWSSLTSPILPTSTTTTPLSSSAMSSMLPSVSAVVPATAIRSDNGHGASFWAWIALLSISGVATIITLFAWWLRMRSRARRHPWDSGWRWGRTESYKFPEDAISSSGDSTSLWQKSADRDVDGVRRSTSDLLSSYRTASHDLHLPAPAAFSPFTRGPYPTVRPLPLKLRHSDTSVPGAMQDIGSLHVANLVAGDIHTSGDESSRPPTALDDVGTPRESSLMSKPRYLSLKGSGLDVPWILTQSPLQPEPNRPPPLPPPRPLNLITPLSGNRWKERLERSSAKPAESPDTVPGAIEAWRDSLRNNIANAFGMFASTTLAPPGSSTYDMGYYNAEGARAASTMSVTSKPWTLEETREGAGIVHILRGVPNGARIAPSLHRVTTNVTRRTGRSLPPTPTSLVRRSPPPRGSLVPPRLPHLPPLPQVPRTNAARSKSTKGQHGSRRVRRLVRGSSSSASSATSVGSDMSRSSGGALVARWARLSEKEEAARHALRQRRLQSVSSARSRSFHSKNS</sequence>
<feature type="compositionally biased region" description="Basic and acidic residues" evidence="1">
    <location>
        <begin position="1"/>
        <end position="13"/>
    </location>
</feature>
<feature type="compositionally biased region" description="Polar residues" evidence="1">
    <location>
        <begin position="56"/>
        <end position="67"/>
    </location>
</feature>
<feature type="region of interest" description="Disordered" evidence="1">
    <location>
        <begin position="370"/>
        <end position="391"/>
    </location>
</feature>
<feature type="compositionally biased region" description="Low complexity" evidence="1">
    <location>
        <begin position="578"/>
        <end position="592"/>
    </location>
</feature>
<keyword evidence="2" id="KW-1133">Transmembrane helix</keyword>